<protein>
    <submittedName>
        <fullName evidence="3">3-oxoacyl-[acyl-carrier-protein] reductase FabG</fullName>
    </submittedName>
</protein>
<dbReference type="FunFam" id="3.40.50.720:FF:000084">
    <property type="entry name" value="Short-chain dehydrogenase reductase"/>
    <property type="match status" value="1"/>
</dbReference>
<accession>A0A5K7ZIA7</accession>
<organism evidence="3 4">
    <name type="scientific">Desulfosarcina ovata subsp. sediminis</name>
    <dbReference type="NCBI Taxonomy" id="885957"/>
    <lineage>
        <taxon>Bacteria</taxon>
        <taxon>Pseudomonadati</taxon>
        <taxon>Thermodesulfobacteriota</taxon>
        <taxon>Desulfobacteria</taxon>
        <taxon>Desulfobacterales</taxon>
        <taxon>Desulfosarcinaceae</taxon>
        <taxon>Desulfosarcina</taxon>
    </lineage>
</organism>
<evidence type="ECO:0000256" key="2">
    <source>
        <dbReference type="ARBA" id="ARBA00023002"/>
    </source>
</evidence>
<dbReference type="PRINTS" id="PR00081">
    <property type="entry name" value="GDHRDH"/>
</dbReference>
<dbReference type="InterPro" id="IPR036291">
    <property type="entry name" value="NAD(P)-bd_dom_sf"/>
</dbReference>
<dbReference type="Pfam" id="PF13561">
    <property type="entry name" value="adh_short_C2"/>
    <property type="match status" value="1"/>
</dbReference>
<dbReference type="SUPFAM" id="SSF51735">
    <property type="entry name" value="NAD(P)-binding Rossmann-fold domains"/>
    <property type="match status" value="1"/>
</dbReference>
<dbReference type="KEGG" id="dov:DSCO28_16700"/>
<dbReference type="PANTHER" id="PTHR48107">
    <property type="entry name" value="NADPH-DEPENDENT ALDEHYDE REDUCTASE-LIKE PROTEIN, CHLOROPLASTIC-RELATED"/>
    <property type="match status" value="1"/>
</dbReference>
<comment type="similarity">
    <text evidence="1">Belongs to the short-chain dehydrogenases/reductases (SDR) family.</text>
</comment>
<dbReference type="RefSeq" id="WP_155321900.1">
    <property type="nucleotide sequence ID" value="NZ_AP021876.1"/>
</dbReference>
<evidence type="ECO:0000313" key="3">
    <source>
        <dbReference type="EMBL" id="BBO81104.1"/>
    </source>
</evidence>
<dbReference type="Proteomes" id="UP000425960">
    <property type="component" value="Chromosome"/>
</dbReference>
<dbReference type="AlphaFoldDB" id="A0A5K7ZIA7"/>
<sequence>MASAKDVDQKLRDKVAVITGSSRGMGRAAALLFAEHGANVVVNYHGNKKAADQVVEKIEETGGSAIAIQADIGKMEDLPKIVDGCIDKFGKLDILYHNAAMHYVCPNLEDVTEEVWDMTYNSVIKGPFFLSKLAIPHLRKNGNGCLIFTSTSSAGTATPVDPHYVTAKNAVTALYRVLAGWLSPEIRVNCIVPGFVKTDMFRHHPPEMWENFAKQVPMNRMATPLDVAKAALFLASSDAEYITGVEIPVDGGRMSAIPRRLIEQSVQMMKAGTETYSKDAYGKDNIDFMDVGL</sequence>
<dbReference type="GO" id="GO:0016614">
    <property type="term" value="F:oxidoreductase activity, acting on CH-OH group of donors"/>
    <property type="evidence" value="ECO:0007669"/>
    <property type="project" value="UniProtKB-ARBA"/>
</dbReference>
<name>A0A5K7ZIA7_9BACT</name>
<keyword evidence="2" id="KW-0560">Oxidoreductase</keyword>
<dbReference type="Gene3D" id="3.40.50.720">
    <property type="entry name" value="NAD(P)-binding Rossmann-like Domain"/>
    <property type="match status" value="1"/>
</dbReference>
<evidence type="ECO:0000256" key="1">
    <source>
        <dbReference type="ARBA" id="ARBA00006484"/>
    </source>
</evidence>
<reference evidence="3 4" key="1">
    <citation type="submission" date="2019-11" db="EMBL/GenBank/DDBJ databases">
        <title>Comparative genomics of hydrocarbon-degrading Desulfosarcina strains.</title>
        <authorList>
            <person name="Watanabe M."/>
            <person name="Kojima H."/>
            <person name="Fukui M."/>
        </authorList>
    </citation>
    <scope>NUCLEOTIDE SEQUENCE [LARGE SCALE GENOMIC DNA]</scope>
    <source>
        <strain evidence="3 4">28bB2T</strain>
    </source>
</reference>
<proteinExistence type="inferred from homology"/>
<dbReference type="CDD" id="cd05233">
    <property type="entry name" value="SDR_c"/>
    <property type="match status" value="1"/>
</dbReference>
<gene>
    <name evidence="3" type="primary">fabG_4</name>
    <name evidence="3" type="ORF">DSCO28_16700</name>
</gene>
<dbReference type="EMBL" id="AP021876">
    <property type="protein sequence ID" value="BBO81104.1"/>
    <property type="molecule type" value="Genomic_DNA"/>
</dbReference>
<evidence type="ECO:0000313" key="4">
    <source>
        <dbReference type="Proteomes" id="UP000425960"/>
    </source>
</evidence>
<dbReference type="InterPro" id="IPR002347">
    <property type="entry name" value="SDR_fam"/>
</dbReference>